<gene>
    <name evidence="1" type="ORF">GALL_508720</name>
</gene>
<reference evidence="1" key="1">
    <citation type="submission" date="2016-10" db="EMBL/GenBank/DDBJ databases">
        <title>Sequence of Gallionella enrichment culture.</title>
        <authorList>
            <person name="Poehlein A."/>
            <person name="Muehling M."/>
            <person name="Daniel R."/>
        </authorList>
    </citation>
    <scope>NUCLEOTIDE SEQUENCE</scope>
</reference>
<proteinExistence type="predicted"/>
<dbReference type="AlphaFoldDB" id="A0A1J5PVD3"/>
<organism evidence="1">
    <name type="scientific">mine drainage metagenome</name>
    <dbReference type="NCBI Taxonomy" id="410659"/>
    <lineage>
        <taxon>unclassified sequences</taxon>
        <taxon>metagenomes</taxon>
        <taxon>ecological metagenomes</taxon>
    </lineage>
</organism>
<evidence type="ECO:0000313" key="1">
    <source>
        <dbReference type="EMBL" id="OIQ67549.1"/>
    </source>
</evidence>
<sequence length="227" mass="25188">MVDGRDQKVAIACVDGTENRLVGGAVRAQALRQLGETCIGADHRARPVHGRDRHRGMVEEAHEADFGRPLRIGAVVTRTVDHQRTRGAGRPVGPERQLVIETNRHGLAAAHAQVDVEHLGLDLARHRRNRCQQRGAIARHDVGQLQTARSYLRQIVIQPVGQRRVDIDDVSGGIDRKEAARRMIEVFDRVLQLLEHILLPFAVAGDVGNRPHRVFRLALAAAERPNP</sequence>
<accession>A0A1J5PVD3</accession>
<name>A0A1J5PVD3_9ZZZZ</name>
<comment type="caution">
    <text evidence="1">The sequence shown here is derived from an EMBL/GenBank/DDBJ whole genome shotgun (WGS) entry which is preliminary data.</text>
</comment>
<protein>
    <submittedName>
        <fullName evidence="1">Uncharacterized protein</fullName>
    </submittedName>
</protein>
<dbReference type="EMBL" id="MLJW01005856">
    <property type="protein sequence ID" value="OIQ67549.1"/>
    <property type="molecule type" value="Genomic_DNA"/>
</dbReference>